<dbReference type="InterPro" id="IPR023213">
    <property type="entry name" value="CAT-like_dom_sf"/>
</dbReference>
<dbReference type="SMR" id="G4ZYZ9"/>
<gene>
    <name evidence="3" type="ORF">PHYSODRAFT_246778</name>
</gene>
<dbReference type="PANTHER" id="PTHR31642:SF11">
    <property type="entry name" value="SHIKIMATE O-HYDROXYCINNAMOYLTRANSFERASE"/>
    <property type="match status" value="1"/>
</dbReference>
<dbReference type="SUPFAM" id="SSF53474">
    <property type="entry name" value="alpha/beta-Hydrolases"/>
    <property type="match status" value="1"/>
</dbReference>
<evidence type="ECO:0000256" key="1">
    <source>
        <dbReference type="ARBA" id="ARBA00022679"/>
    </source>
</evidence>
<evidence type="ECO:0000313" key="3">
    <source>
        <dbReference type="EMBL" id="EGZ12182.1"/>
    </source>
</evidence>
<organism evidence="3 4">
    <name type="scientific">Phytophthora sojae (strain P6497)</name>
    <name type="common">Soybean stem and root rot agent</name>
    <name type="synonym">Phytophthora megasperma f. sp. glycines</name>
    <dbReference type="NCBI Taxonomy" id="1094619"/>
    <lineage>
        <taxon>Eukaryota</taxon>
        <taxon>Sar</taxon>
        <taxon>Stramenopiles</taxon>
        <taxon>Oomycota</taxon>
        <taxon>Peronosporomycetes</taxon>
        <taxon>Peronosporales</taxon>
        <taxon>Peronosporaceae</taxon>
        <taxon>Phytophthora</taxon>
    </lineage>
</organism>
<dbReference type="Pfam" id="PF02458">
    <property type="entry name" value="Transferase"/>
    <property type="match status" value="1"/>
</dbReference>
<name>G4ZYZ9_PHYSP</name>
<dbReference type="InterPro" id="IPR029058">
    <property type="entry name" value="AB_hydrolase_fold"/>
</dbReference>
<dbReference type="STRING" id="1094619.G4ZYZ9"/>
<keyword evidence="2" id="KW-0012">Acyltransferase</keyword>
<keyword evidence="4" id="KW-1185">Reference proteome</keyword>
<evidence type="ECO:0000256" key="2">
    <source>
        <dbReference type="ARBA" id="ARBA00023315"/>
    </source>
</evidence>
<dbReference type="InParanoid" id="G4ZYZ9"/>
<dbReference type="GO" id="GO:0016747">
    <property type="term" value="F:acyltransferase activity, transferring groups other than amino-acyl groups"/>
    <property type="evidence" value="ECO:0007669"/>
    <property type="project" value="TreeGrafter"/>
</dbReference>
<dbReference type="PANTHER" id="PTHR31642">
    <property type="entry name" value="TRICHOTHECENE 3-O-ACETYLTRANSFERASE"/>
    <property type="match status" value="1"/>
</dbReference>
<reference evidence="3 4" key="1">
    <citation type="journal article" date="2006" name="Science">
        <title>Phytophthora genome sequences uncover evolutionary origins and mechanisms of pathogenesis.</title>
        <authorList>
            <person name="Tyler B.M."/>
            <person name="Tripathy S."/>
            <person name="Zhang X."/>
            <person name="Dehal P."/>
            <person name="Jiang R.H."/>
            <person name="Aerts A."/>
            <person name="Arredondo F.D."/>
            <person name="Baxter L."/>
            <person name="Bensasson D."/>
            <person name="Beynon J.L."/>
            <person name="Chapman J."/>
            <person name="Damasceno C.M."/>
            <person name="Dorrance A.E."/>
            <person name="Dou D."/>
            <person name="Dickerman A.W."/>
            <person name="Dubchak I.L."/>
            <person name="Garbelotto M."/>
            <person name="Gijzen M."/>
            <person name="Gordon S.G."/>
            <person name="Govers F."/>
            <person name="Grunwald N.J."/>
            <person name="Huang W."/>
            <person name="Ivors K.L."/>
            <person name="Jones R.W."/>
            <person name="Kamoun S."/>
            <person name="Krampis K."/>
            <person name="Lamour K.H."/>
            <person name="Lee M.K."/>
            <person name="McDonald W.H."/>
            <person name="Medina M."/>
            <person name="Meijer H.J."/>
            <person name="Nordberg E.K."/>
            <person name="Maclean D.J."/>
            <person name="Ospina-Giraldo M.D."/>
            <person name="Morris P.F."/>
            <person name="Phuntumart V."/>
            <person name="Putnam N.H."/>
            <person name="Rash S."/>
            <person name="Rose J.K."/>
            <person name="Sakihama Y."/>
            <person name="Salamov A.A."/>
            <person name="Savidor A."/>
            <person name="Scheuring C.F."/>
            <person name="Smith B.M."/>
            <person name="Sobral B.W."/>
            <person name="Terry A."/>
            <person name="Torto-Alalibo T.A."/>
            <person name="Win J."/>
            <person name="Xu Z."/>
            <person name="Zhang H."/>
            <person name="Grigoriev I.V."/>
            <person name="Rokhsar D.S."/>
            <person name="Boore J.L."/>
        </authorList>
    </citation>
    <scope>NUCLEOTIDE SEQUENCE [LARGE SCALE GENOMIC DNA]</scope>
    <source>
        <strain evidence="3 4">P6497</strain>
    </source>
</reference>
<keyword evidence="1" id="KW-0808">Transferase</keyword>
<evidence type="ECO:0000313" key="4">
    <source>
        <dbReference type="Proteomes" id="UP000002640"/>
    </source>
</evidence>
<sequence length="619" mass="68041">MEKESSTVATTAEFVLQCADPSSLQSLRSPMLLGPLDQCSLLAIPLAVVFVYRQKPDATRELIPIDRLRAVLSRLLDYYPQLTGRIVIDPKGQRPQIEQLGTGAKLLSAQCSEPLKAFEVVSEDDNPGSTPRLIGTNLPGRGNALLPSFDPTEAGAARDAILTVQRTRFACGGVSIGIRLRHIVCDAAGFFQLARDMAELYRGVRDLELGQSSINATLLSSPPEIHAYMSELQMSLEERQEALQIKPTLFELAPESQSTVSSETVPVANVVPVVGKILRFSSNELAAIKTEANAGDTDRPVSTFCALAAHVWQNIFRARVSLCESQGMRSEEAELHAPRQFLASVDLRSRGQLKVSPRYFPNCVLCPVFSLSASELRNAPLSSIAVAVRDGVQPLDPSEVEQNLRWLAAQPDKQRVRLCYRYEEGGVMVSQWNKFGMYRGTELDVAPALVAQPFTPISLIDGLMYLMATEDQVDQAEDFTTGDGIVYKRDQFWNKIATIPSQTSVLLLCGKLDPQTPHKFAESLFNVLVGKNKELVTFDFAPHGAVTSRQMVAGDPWSETCGMKILASYVRNGGDLQRMDKSCVDQMPAFNLTTHEFYLQAFMSTDDAYEGAFNSSLSS</sequence>
<dbReference type="Proteomes" id="UP000002640">
    <property type="component" value="Unassembled WGS sequence"/>
</dbReference>
<dbReference type="Gene3D" id="3.30.559.10">
    <property type="entry name" value="Chloramphenicol acetyltransferase-like domain"/>
    <property type="match status" value="2"/>
</dbReference>
<protein>
    <submittedName>
        <fullName evidence="3">Uncharacterized protein</fullName>
    </submittedName>
</protein>
<dbReference type="InterPro" id="IPR050317">
    <property type="entry name" value="Plant_Fungal_Acyltransferase"/>
</dbReference>
<dbReference type="RefSeq" id="XP_009532515.1">
    <property type="nucleotide sequence ID" value="XM_009534220.1"/>
</dbReference>
<dbReference type="AlphaFoldDB" id="G4ZYZ9"/>
<dbReference type="EMBL" id="JH159157">
    <property type="protein sequence ID" value="EGZ12182.1"/>
    <property type="molecule type" value="Genomic_DNA"/>
</dbReference>
<dbReference type="GeneID" id="20637649"/>
<proteinExistence type="predicted"/>
<accession>G4ZYZ9</accession>
<dbReference type="KEGG" id="psoj:PHYSODRAFT_246778"/>
<dbReference type="OMA" id="YFPNCVL"/>